<sequence length="395" mass="42498">MALTKPQQEQVIALCQTLIQAQSYSGEESLAAKAFTQFMHAHNFDEIVVDSYGSVLGCIKGNYPGPTVLLDGHIDTVPVDSSKWTHAPFGAERVDGKIYGRGSSDMKGAVAAMACAAAFFADASNRQFAGKLYVSGVVHEECFEGIAARAISKAIKPDLVVIGEASELNLKIGQRGRAEVIVETFGVPAHSANPHKGVNAVHLMCELIRALDDIAPPKDDVLGEGVSVLTDIISTPYPGASVVPSHCRATYDRRLLVGETPESVLKPYQEAIAMLEKKHPQFKAAVSYAQGAERCYTGAEIAADRFFPGWCAKEDEPFVQKALSAIRQEGIDATLAYYPFCTNGSHYAGEAHINTIGFGPSLETLAHVIDEYIEEVQLIKATEGYIGICKAFLSN</sequence>
<gene>
    <name evidence="7" type="ORF">DM558_03455</name>
</gene>
<dbReference type="GO" id="GO:0046872">
    <property type="term" value="F:metal ion binding"/>
    <property type="evidence" value="ECO:0007669"/>
    <property type="project" value="UniProtKB-KW"/>
</dbReference>
<feature type="domain" description="Peptidase M20 dimerisation" evidence="6">
    <location>
        <begin position="172"/>
        <end position="273"/>
    </location>
</feature>
<accession>A0A3Q9JL36</accession>
<dbReference type="PANTHER" id="PTHR43808">
    <property type="entry name" value="ACETYLORNITHINE DEACETYLASE"/>
    <property type="match status" value="1"/>
</dbReference>
<evidence type="ECO:0000256" key="3">
    <source>
        <dbReference type="ARBA" id="ARBA00022801"/>
    </source>
</evidence>
<proteinExistence type="predicted"/>
<keyword evidence="8" id="KW-1185">Reference proteome</keyword>
<evidence type="ECO:0000256" key="5">
    <source>
        <dbReference type="ARBA" id="ARBA00023285"/>
    </source>
</evidence>
<dbReference type="GO" id="GO:0016787">
    <property type="term" value="F:hydrolase activity"/>
    <property type="evidence" value="ECO:0007669"/>
    <property type="project" value="UniProtKB-KW"/>
</dbReference>
<evidence type="ECO:0000313" key="8">
    <source>
        <dbReference type="Proteomes" id="UP000273143"/>
    </source>
</evidence>
<evidence type="ECO:0000256" key="2">
    <source>
        <dbReference type="ARBA" id="ARBA00022723"/>
    </source>
</evidence>
<dbReference type="InterPro" id="IPR001261">
    <property type="entry name" value="ArgE/DapE_CS"/>
</dbReference>
<dbReference type="Pfam" id="PF07687">
    <property type="entry name" value="M20_dimer"/>
    <property type="match status" value="1"/>
</dbReference>
<dbReference type="Gene3D" id="3.40.630.10">
    <property type="entry name" value="Zn peptidases"/>
    <property type="match status" value="2"/>
</dbReference>
<dbReference type="KEGG" id="emo:DM558_03455"/>
<dbReference type="NCBIfam" id="NF009555">
    <property type="entry name" value="PRK13004.1"/>
    <property type="match status" value="1"/>
</dbReference>
<dbReference type="Proteomes" id="UP000273143">
    <property type="component" value="Chromosome"/>
</dbReference>
<comment type="cofactor">
    <cofactor evidence="1">
        <name>Zn(2+)</name>
        <dbReference type="ChEBI" id="CHEBI:29105"/>
    </cofactor>
</comment>
<keyword evidence="4" id="KW-0862">Zinc</keyword>
<dbReference type="InterPro" id="IPR002933">
    <property type="entry name" value="Peptidase_M20"/>
</dbReference>
<dbReference type="EMBL" id="CP029822">
    <property type="protein sequence ID" value="AZS52158.1"/>
    <property type="molecule type" value="Genomic_DNA"/>
</dbReference>
<protein>
    <submittedName>
        <fullName evidence="7">YgeY family selenium metabolism-linked hydrolase</fullName>
    </submittedName>
</protein>
<dbReference type="PROSITE" id="PS00758">
    <property type="entry name" value="ARGE_DAPE_CPG2_1"/>
    <property type="match status" value="1"/>
</dbReference>
<keyword evidence="2" id="KW-0479">Metal-binding</keyword>
<evidence type="ECO:0000256" key="4">
    <source>
        <dbReference type="ARBA" id="ARBA00022833"/>
    </source>
</evidence>
<keyword evidence="5" id="KW-0170">Cobalt</keyword>
<reference evidence="8" key="1">
    <citation type="submission" date="2018-06" db="EMBL/GenBank/DDBJ databases">
        <title>Complete genome of Pseudomonas insecticola strain QZS01.</title>
        <authorList>
            <person name="Wang J."/>
            <person name="Su Q."/>
        </authorList>
    </citation>
    <scope>NUCLEOTIDE SEQUENCE [LARGE SCALE GENOMIC DNA]</scope>
    <source>
        <strain evidence="8">QZS01</strain>
    </source>
</reference>
<evidence type="ECO:0000259" key="6">
    <source>
        <dbReference type="Pfam" id="PF07687"/>
    </source>
</evidence>
<dbReference type="Pfam" id="PF01546">
    <property type="entry name" value="Peptidase_M20"/>
    <property type="match status" value="1"/>
</dbReference>
<dbReference type="InterPro" id="IPR011650">
    <property type="entry name" value="Peptidase_M20_dimer"/>
</dbReference>
<dbReference type="SUPFAM" id="SSF55031">
    <property type="entry name" value="Bacterial exopeptidase dimerisation domain"/>
    <property type="match status" value="1"/>
</dbReference>
<dbReference type="AlphaFoldDB" id="A0A3Q9JL36"/>
<evidence type="ECO:0000256" key="1">
    <source>
        <dbReference type="ARBA" id="ARBA00001947"/>
    </source>
</evidence>
<evidence type="ECO:0000313" key="7">
    <source>
        <dbReference type="EMBL" id="AZS52158.1"/>
    </source>
</evidence>
<organism evidence="7 8">
    <name type="scientific">Entomomonas moraniae</name>
    <dbReference type="NCBI Taxonomy" id="2213226"/>
    <lineage>
        <taxon>Bacteria</taxon>
        <taxon>Pseudomonadati</taxon>
        <taxon>Pseudomonadota</taxon>
        <taxon>Gammaproteobacteria</taxon>
        <taxon>Pseudomonadales</taxon>
        <taxon>Pseudomonadaceae</taxon>
        <taxon>Entomomonas</taxon>
    </lineage>
</organism>
<dbReference type="InterPro" id="IPR050072">
    <property type="entry name" value="Peptidase_M20A"/>
</dbReference>
<dbReference type="RefSeq" id="WP_127162060.1">
    <property type="nucleotide sequence ID" value="NZ_CP029822.1"/>
</dbReference>
<keyword evidence="3 7" id="KW-0378">Hydrolase</keyword>
<dbReference type="InterPro" id="IPR036264">
    <property type="entry name" value="Bact_exopeptidase_dim_dom"/>
</dbReference>
<dbReference type="SUPFAM" id="SSF53187">
    <property type="entry name" value="Zn-dependent exopeptidases"/>
    <property type="match status" value="1"/>
</dbReference>
<name>A0A3Q9JL36_9GAMM</name>
<dbReference type="Gene3D" id="3.30.70.360">
    <property type="match status" value="1"/>
</dbReference>